<accession>A0A2K4FF31</accession>
<reference evidence="2 3" key="1">
    <citation type="submission" date="2017-08" db="EMBL/GenBank/DDBJ databases">
        <title>Draft genome sequences of 64 type strains of genus Staph aureus.</title>
        <authorList>
            <person name="Cole K."/>
            <person name="Golubchik T."/>
            <person name="Russell J."/>
            <person name="Foster D."/>
            <person name="Llewelyn M."/>
            <person name="Wilson D."/>
            <person name="Crook D."/>
            <person name="Paul J."/>
        </authorList>
    </citation>
    <scope>NUCLEOTIDE SEQUENCE [LARGE SCALE GENOMIC DNA]</scope>
    <source>
        <strain evidence="2 3">DSM 29875</strain>
    </source>
</reference>
<gene>
    <name evidence="2" type="ORF">CD039_04240</name>
</gene>
<comment type="caution">
    <text evidence="2">The sequence shown here is derived from an EMBL/GenBank/DDBJ whole genome shotgun (WGS) entry which is preliminary data.</text>
</comment>
<dbReference type="GeneID" id="98297552"/>
<dbReference type="GO" id="GO:0016747">
    <property type="term" value="F:acyltransferase activity, transferring groups other than amino-acyl groups"/>
    <property type="evidence" value="ECO:0007669"/>
    <property type="project" value="InterPro"/>
</dbReference>
<dbReference type="Pfam" id="PF00583">
    <property type="entry name" value="Acetyltransf_1"/>
    <property type="match status" value="1"/>
</dbReference>
<dbReference type="SUPFAM" id="SSF55729">
    <property type="entry name" value="Acyl-CoA N-acyltransferases (Nat)"/>
    <property type="match status" value="1"/>
</dbReference>
<dbReference type="AlphaFoldDB" id="A0A2K4FF31"/>
<evidence type="ECO:0000313" key="2">
    <source>
        <dbReference type="EMBL" id="POA09964.1"/>
    </source>
</evidence>
<keyword evidence="3" id="KW-1185">Reference proteome</keyword>
<evidence type="ECO:0000259" key="1">
    <source>
        <dbReference type="PROSITE" id="PS51186"/>
    </source>
</evidence>
<dbReference type="EMBL" id="PPPX01000001">
    <property type="protein sequence ID" value="POA09964.1"/>
    <property type="molecule type" value="Genomic_DNA"/>
</dbReference>
<protein>
    <submittedName>
        <fullName evidence="2">GNAT family N-acetyltransferase</fullName>
    </submittedName>
</protein>
<dbReference type="Proteomes" id="UP000242712">
    <property type="component" value="Unassembled WGS sequence"/>
</dbReference>
<dbReference type="InterPro" id="IPR016181">
    <property type="entry name" value="Acyl_CoA_acyltransferase"/>
</dbReference>
<dbReference type="PROSITE" id="PS51186">
    <property type="entry name" value="GNAT"/>
    <property type="match status" value="1"/>
</dbReference>
<name>A0A2K4FF31_9STAP</name>
<dbReference type="RefSeq" id="WP_103371261.1">
    <property type="nucleotide sequence ID" value="NZ_CBCRVO010000001.1"/>
</dbReference>
<organism evidence="2 3">
    <name type="scientific">Staphylococcus argensis</name>
    <dbReference type="NCBI Taxonomy" id="1607738"/>
    <lineage>
        <taxon>Bacteria</taxon>
        <taxon>Bacillati</taxon>
        <taxon>Bacillota</taxon>
        <taxon>Bacilli</taxon>
        <taxon>Bacillales</taxon>
        <taxon>Staphylococcaceae</taxon>
        <taxon>Staphylococcus</taxon>
    </lineage>
</organism>
<proteinExistence type="predicted"/>
<sequence length="169" mass="19599">MIRLATTEDLPTILELVEEAKALMKQDNNHQWDDAYPVEEHFEEDIEKETLYALDIDQRIYGFIVIDQVQSDWYDKIDWPVERDGAYVIHRLAGSQDYKGAATALFDFAVNLALDHDIHVLLTDTFALNKPAQGLFEKFGFSKAGEAEIDYHPFNKGEPFYAYYKKLEE</sequence>
<dbReference type="InterPro" id="IPR000182">
    <property type="entry name" value="GNAT_dom"/>
</dbReference>
<evidence type="ECO:0000313" key="3">
    <source>
        <dbReference type="Proteomes" id="UP000242712"/>
    </source>
</evidence>
<dbReference type="OrthoDB" id="9796381at2"/>
<keyword evidence="2" id="KW-0808">Transferase</keyword>
<dbReference type="Gene3D" id="3.40.630.30">
    <property type="match status" value="1"/>
</dbReference>
<feature type="domain" description="N-acetyltransferase" evidence="1">
    <location>
        <begin position="1"/>
        <end position="168"/>
    </location>
</feature>